<feature type="transmembrane region" description="Helical" evidence="1">
    <location>
        <begin position="6"/>
        <end position="24"/>
    </location>
</feature>
<keyword evidence="1" id="KW-0812">Transmembrane</keyword>
<gene>
    <name evidence="2" type="ORF">ACFO0K_06435</name>
</gene>
<keyword evidence="1" id="KW-1133">Transmembrane helix</keyword>
<organism evidence="2 3">
    <name type="scientific">Citricoccus alkalitolerans</name>
    <dbReference type="NCBI Taxonomy" id="246603"/>
    <lineage>
        <taxon>Bacteria</taxon>
        <taxon>Bacillati</taxon>
        <taxon>Actinomycetota</taxon>
        <taxon>Actinomycetes</taxon>
        <taxon>Micrococcales</taxon>
        <taxon>Micrococcaceae</taxon>
        <taxon>Citricoccus</taxon>
    </lineage>
</organism>
<reference evidence="3" key="1">
    <citation type="journal article" date="2019" name="Int. J. Syst. Evol. Microbiol.">
        <title>The Global Catalogue of Microorganisms (GCM) 10K type strain sequencing project: providing services to taxonomists for standard genome sequencing and annotation.</title>
        <authorList>
            <consortium name="The Broad Institute Genomics Platform"/>
            <consortium name="The Broad Institute Genome Sequencing Center for Infectious Disease"/>
            <person name="Wu L."/>
            <person name="Ma J."/>
        </authorList>
    </citation>
    <scope>NUCLEOTIDE SEQUENCE [LARGE SCALE GENOMIC DNA]</scope>
    <source>
        <strain evidence="3">CGMCC 1.12125</strain>
    </source>
</reference>
<evidence type="ECO:0000313" key="3">
    <source>
        <dbReference type="Proteomes" id="UP001595965"/>
    </source>
</evidence>
<dbReference type="RefSeq" id="WP_344228612.1">
    <property type="nucleotide sequence ID" value="NZ_BAAALH010000002.1"/>
</dbReference>
<comment type="caution">
    <text evidence="2">The sequence shown here is derived from an EMBL/GenBank/DDBJ whole genome shotgun (WGS) entry which is preliminary data.</text>
</comment>
<keyword evidence="1" id="KW-0472">Membrane</keyword>
<keyword evidence="3" id="KW-1185">Reference proteome</keyword>
<proteinExistence type="predicted"/>
<evidence type="ECO:0008006" key="4">
    <source>
        <dbReference type="Google" id="ProtNLM"/>
    </source>
</evidence>
<sequence length="97" mass="11149">MPWFAWIAIIAILVWGGIMVFSMVTGKAIPGSDGESTDPEELERLKKRIEALESGQVKPEVERRIDRLEARVEKRELRDSEHEAWERKAREMGLGDD</sequence>
<accession>A0ABV8XWQ2</accession>
<evidence type="ECO:0000313" key="2">
    <source>
        <dbReference type="EMBL" id="MFC4429311.1"/>
    </source>
</evidence>
<dbReference type="Proteomes" id="UP001595965">
    <property type="component" value="Unassembled WGS sequence"/>
</dbReference>
<evidence type="ECO:0000256" key="1">
    <source>
        <dbReference type="SAM" id="Phobius"/>
    </source>
</evidence>
<protein>
    <recommendedName>
        <fullName evidence="4">SHOCT domain-containing protein</fullName>
    </recommendedName>
</protein>
<dbReference type="EMBL" id="JBHSEN010000001">
    <property type="protein sequence ID" value="MFC4429311.1"/>
    <property type="molecule type" value="Genomic_DNA"/>
</dbReference>
<name>A0ABV8XWQ2_9MICC</name>